<protein>
    <submittedName>
        <fullName evidence="1">Uncharacterized protein</fullName>
    </submittedName>
</protein>
<keyword evidence="2" id="KW-1185">Reference proteome</keyword>
<dbReference type="PANTHER" id="PTHR37722">
    <property type="entry name" value="OS01G0167700 PROTEIN"/>
    <property type="match status" value="1"/>
</dbReference>
<reference evidence="1 2" key="1">
    <citation type="journal article" date="2019" name="Genome Biol. Evol.">
        <title>Insights into the evolution of the New World diploid cottons (Gossypium, subgenus Houzingenia) based on genome sequencing.</title>
        <authorList>
            <person name="Grover C.E."/>
            <person name="Arick M.A. 2nd"/>
            <person name="Thrash A."/>
            <person name="Conover J.L."/>
            <person name="Sanders W.S."/>
            <person name="Peterson D.G."/>
            <person name="Frelichowski J.E."/>
            <person name="Scheffler J.A."/>
            <person name="Scheffler B.E."/>
            <person name="Wendel J.F."/>
        </authorList>
    </citation>
    <scope>NUCLEOTIDE SEQUENCE [LARGE SCALE GENOMIC DNA]</scope>
    <source>
        <strain evidence="1">8</strain>
        <tissue evidence="1">Leaf</tissue>
    </source>
</reference>
<dbReference type="PANTHER" id="PTHR37722:SF2">
    <property type="entry name" value="OS01G0167700 PROTEIN"/>
    <property type="match status" value="1"/>
</dbReference>
<sequence length="144" mass="16369">MRTPILHKSKETKRASYCLQGEIELSQKWFLEEEYNSVDIDLGFNSSHCTSQVNLPSVGSQLWAKDPIGAFPVPKLNLDVKSCFNTPKQSESIHCSPFSCFTSEKFAFCQPLNHTNSFDSSVLWINQACPISKFRKTMCSFEFV</sequence>
<evidence type="ECO:0000313" key="2">
    <source>
        <dbReference type="Proteomes" id="UP000593568"/>
    </source>
</evidence>
<dbReference type="EMBL" id="JABEZW010000002">
    <property type="protein sequence ID" value="MBA0760093.1"/>
    <property type="molecule type" value="Genomic_DNA"/>
</dbReference>
<accession>A0A7J9DHB5</accession>
<dbReference type="Proteomes" id="UP000593568">
    <property type="component" value="Unassembled WGS sequence"/>
</dbReference>
<evidence type="ECO:0000313" key="1">
    <source>
        <dbReference type="EMBL" id="MBA0760093.1"/>
    </source>
</evidence>
<organism evidence="1 2">
    <name type="scientific">Gossypium trilobum</name>
    <dbReference type="NCBI Taxonomy" id="34281"/>
    <lineage>
        <taxon>Eukaryota</taxon>
        <taxon>Viridiplantae</taxon>
        <taxon>Streptophyta</taxon>
        <taxon>Embryophyta</taxon>
        <taxon>Tracheophyta</taxon>
        <taxon>Spermatophyta</taxon>
        <taxon>Magnoliopsida</taxon>
        <taxon>eudicotyledons</taxon>
        <taxon>Gunneridae</taxon>
        <taxon>Pentapetalae</taxon>
        <taxon>rosids</taxon>
        <taxon>malvids</taxon>
        <taxon>Malvales</taxon>
        <taxon>Malvaceae</taxon>
        <taxon>Malvoideae</taxon>
        <taxon>Gossypium</taxon>
    </lineage>
</organism>
<name>A0A7J9DHB5_9ROSI</name>
<dbReference type="AlphaFoldDB" id="A0A7J9DHB5"/>
<comment type="caution">
    <text evidence="1">The sequence shown here is derived from an EMBL/GenBank/DDBJ whole genome shotgun (WGS) entry which is preliminary data.</text>
</comment>
<proteinExistence type="predicted"/>
<gene>
    <name evidence="1" type="ORF">Gotri_022874</name>
</gene>